<dbReference type="EMBL" id="CP053085">
    <property type="protein sequence ID" value="QJR36905.1"/>
    <property type="molecule type" value="Genomic_DNA"/>
</dbReference>
<organism evidence="1 2">
    <name type="scientific">Gemmatimonas groenlandica</name>
    <dbReference type="NCBI Taxonomy" id="2732249"/>
    <lineage>
        <taxon>Bacteria</taxon>
        <taxon>Pseudomonadati</taxon>
        <taxon>Gemmatimonadota</taxon>
        <taxon>Gemmatimonadia</taxon>
        <taxon>Gemmatimonadales</taxon>
        <taxon>Gemmatimonadaceae</taxon>
        <taxon>Gemmatimonas</taxon>
    </lineage>
</organism>
<reference evidence="1 2" key="1">
    <citation type="submission" date="2020-05" db="EMBL/GenBank/DDBJ databases">
        <title>Complete genome sequence of Gemmatimonas greenlandica TET16.</title>
        <authorList>
            <person name="Zeng Y."/>
        </authorList>
    </citation>
    <scope>NUCLEOTIDE SEQUENCE [LARGE SCALE GENOMIC DNA]</scope>
    <source>
        <strain evidence="1 2">TET16</strain>
    </source>
</reference>
<evidence type="ECO:0000313" key="1">
    <source>
        <dbReference type="EMBL" id="QJR36905.1"/>
    </source>
</evidence>
<protein>
    <submittedName>
        <fullName evidence="1">Uncharacterized protein</fullName>
    </submittedName>
</protein>
<dbReference type="AlphaFoldDB" id="A0A6M4IRY9"/>
<dbReference type="RefSeq" id="WP_171226338.1">
    <property type="nucleotide sequence ID" value="NZ_CP053085.1"/>
</dbReference>
<accession>A0A6M4IRY9</accession>
<dbReference type="Proteomes" id="UP000500938">
    <property type="component" value="Chromosome"/>
</dbReference>
<name>A0A6M4IRY9_9BACT</name>
<dbReference type="InterPro" id="IPR053855">
    <property type="entry name" value="DUF6931"/>
</dbReference>
<sequence>MPASIAPDPLASLTPPMRWLIERAAPDEPALAMLNPQHTLEQLYATWVGADQVVSAIRLIAAILPNRESIWWAWVSARYATQMEGGTAPSANAHATLAAVEQWIVRPDDAARRAAFEAGEKSGLDSPIGLVATAVFLSGTTIAPPSVPAVPPPPGVAMPLVAGAILLAAVSNSKSDLIPPTFVSFAAQGLEIVKRLGGWDTALQLAHDTHRRQQAEYEQAINAPAPR</sequence>
<keyword evidence="2" id="KW-1185">Reference proteome</keyword>
<proteinExistence type="predicted"/>
<dbReference type="Pfam" id="PF22011">
    <property type="entry name" value="DUF6931"/>
    <property type="match status" value="1"/>
</dbReference>
<gene>
    <name evidence="1" type="ORF">HKW67_15985</name>
</gene>
<evidence type="ECO:0000313" key="2">
    <source>
        <dbReference type="Proteomes" id="UP000500938"/>
    </source>
</evidence>
<dbReference type="KEGG" id="ggr:HKW67_15985"/>